<name>A0A3G8LIE3_9MOLU</name>
<dbReference type="AlphaFoldDB" id="A0A3G8LIE3"/>
<dbReference type="RefSeq" id="WP_124724123.1">
    <property type="nucleotide sequence ID" value="NZ_CP034044.1"/>
</dbReference>
<evidence type="ECO:0000313" key="2">
    <source>
        <dbReference type="Proteomes" id="UP000275883"/>
    </source>
</evidence>
<keyword evidence="2" id="KW-1185">Reference proteome</keyword>
<proteinExistence type="predicted"/>
<evidence type="ECO:0000313" key="1">
    <source>
        <dbReference type="EMBL" id="AZG68428.1"/>
    </source>
</evidence>
<sequence>MSERERRNKNKKMAALFATGVAVAGTTLTYILIESRNVTRFKDVLKEARQINEDQNIDNAIEFSDYKDLRHNINELVNKYSSKEKEYLHSNSKSFKAMRELADEITSVRSSIAEALYKETDYSRSIVDNPYLDNEIKEDLNNLLKEYDSFNSLFDNSTPKLAKMLNDFILNNQIAFDRGGANDLWS</sequence>
<reference evidence="1 2" key="1">
    <citation type="submission" date="2018-11" db="EMBL/GenBank/DDBJ databases">
        <title>Genome sequence of Mycoplasma struthionis sp. nov.</title>
        <authorList>
            <person name="Spergser J."/>
        </authorList>
    </citation>
    <scope>NUCLEOTIDE SEQUENCE [LARGE SCALE GENOMIC DNA]</scope>
    <source>
        <strain evidence="1 2">237IA</strain>
    </source>
</reference>
<protein>
    <submittedName>
        <fullName evidence="1">Uncharacterized protein</fullName>
    </submittedName>
</protein>
<dbReference type="EMBL" id="CP034044">
    <property type="protein sequence ID" value="AZG68428.1"/>
    <property type="molecule type" value="Genomic_DNA"/>
</dbReference>
<dbReference type="Proteomes" id="UP000275883">
    <property type="component" value="Chromosome"/>
</dbReference>
<gene>
    <name evidence="1" type="ORF">EGN60_00330</name>
</gene>
<accession>A0A3G8LIE3</accession>
<organism evidence="1 2">
    <name type="scientific">Mycoplasma struthionis</name>
    <dbReference type="NCBI Taxonomy" id="538220"/>
    <lineage>
        <taxon>Bacteria</taxon>
        <taxon>Bacillati</taxon>
        <taxon>Mycoplasmatota</taxon>
        <taxon>Mollicutes</taxon>
        <taxon>Mycoplasmataceae</taxon>
        <taxon>Mycoplasma</taxon>
    </lineage>
</organism>
<dbReference type="KEGG" id="mstr:EGN60_00330"/>